<dbReference type="SUPFAM" id="SSF53254">
    <property type="entry name" value="Phosphoglycerate mutase-like"/>
    <property type="match status" value="1"/>
</dbReference>
<proteinExistence type="predicted"/>
<dbReference type="GO" id="GO:0016853">
    <property type="term" value="F:isomerase activity"/>
    <property type="evidence" value="ECO:0007669"/>
    <property type="project" value="UniProtKB-KW"/>
</dbReference>
<reference evidence="2" key="1">
    <citation type="journal article" date="2019" name="Int. J. Syst. Evol. Microbiol.">
        <title>The Global Catalogue of Microorganisms (GCM) 10K type strain sequencing project: providing services to taxonomists for standard genome sequencing and annotation.</title>
        <authorList>
            <consortium name="The Broad Institute Genomics Platform"/>
            <consortium name="The Broad Institute Genome Sequencing Center for Infectious Disease"/>
            <person name="Wu L."/>
            <person name="Ma J."/>
        </authorList>
    </citation>
    <scope>NUCLEOTIDE SEQUENCE [LARGE SCALE GENOMIC DNA]</scope>
    <source>
        <strain evidence="2">CCUG 59778</strain>
    </source>
</reference>
<dbReference type="Gene3D" id="3.40.50.1240">
    <property type="entry name" value="Phosphoglycerate mutase-like"/>
    <property type="match status" value="1"/>
</dbReference>
<keyword evidence="2" id="KW-1185">Reference proteome</keyword>
<sequence length="147" mass="15294">MRERHRGPLPHRRATAARTSGEIVLVRHADSVPPVPGGPGDLPRPLSAVGVLVAAAPVGQIAAPDAVFSSPYRRAVRTVEPIAAAAGVPAQTRWGLRERDSGVAPTLDCAASLAGLGVAVDRPFSRDMPMPAVYRVRLGETPTVSGL</sequence>
<dbReference type="CDD" id="cd07067">
    <property type="entry name" value="HP_PGM_like"/>
    <property type="match status" value="1"/>
</dbReference>
<gene>
    <name evidence="1" type="ORF">ACFPM7_20790</name>
</gene>
<keyword evidence="1" id="KW-0413">Isomerase</keyword>
<dbReference type="InterPro" id="IPR013078">
    <property type="entry name" value="His_Pase_superF_clade-1"/>
</dbReference>
<dbReference type="RefSeq" id="WP_378249344.1">
    <property type="nucleotide sequence ID" value="NZ_JBHSKF010000011.1"/>
</dbReference>
<accession>A0ABW0EQB0</accession>
<dbReference type="EC" id="5.4.-.-" evidence="1"/>
<protein>
    <submittedName>
        <fullName evidence="1">Phosphoglycerate mutase family protein</fullName>
        <ecNumber evidence="1">5.4.-.-</ecNumber>
    </submittedName>
</protein>
<dbReference type="Pfam" id="PF00300">
    <property type="entry name" value="His_Phos_1"/>
    <property type="match status" value="1"/>
</dbReference>
<dbReference type="InterPro" id="IPR029033">
    <property type="entry name" value="His_PPase_superfam"/>
</dbReference>
<dbReference type="EMBL" id="JBHSKF010000011">
    <property type="protein sequence ID" value="MFC5289497.1"/>
    <property type="molecule type" value="Genomic_DNA"/>
</dbReference>
<evidence type="ECO:0000313" key="2">
    <source>
        <dbReference type="Proteomes" id="UP001596157"/>
    </source>
</evidence>
<evidence type="ECO:0000313" key="1">
    <source>
        <dbReference type="EMBL" id="MFC5289497.1"/>
    </source>
</evidence>
<name>A0ABW0EQB0_9PSEU</name>
<comment type="caution">
    <text evidence="1">The sequence shown here is derived from an EMBL/GenBank/DDBJ whole genome shotgun (WGS) entry which is preliminary data.</text>
</comment>
<dbReference type="Proteomes" id="UP001596157">
    <property type="component" value="Unassembled WGS sequence"/>
</dbReference>
<organism evidence="1 2">
    <name type="scientific">Actinokineospora guangxiensis</name>
    <dbReference type="NCBI Taxonomy" id="1490288"/>
    <lineage>
        <taxon>Bacteria</taxon>
        <taxon>Bacillati</taxon>
        <taxon>Actinomycetota</taxon>
        <taxon>Actinomycetes</taxon>
        <taxon>Pseudonocardiales</taxon>
        <taxon>Pseudonocardiaceae</taxon>
        <taxon>Actinokineospora</taxon>
    </lineage>
</organism>